<dbReference type="Gene3D" id="1.10.10.10">
    <property type="entry name" value="Winged helix-like DNA-binding domain superfamily/Winged helix DNA-binding domain"/>
    <property type="match status" value="1"/>
</dbReference>
<name>A0A833WF14_PHYIN</name>
<feature type="domain" description="Transposase Tc1-like" evidence="1">
    <location>
        <begin position="94"/>
        <end position="160"/>
    </location>
</feature>
<evidence type="ECO:0000313" key="2">
    <source>
        <dbReference type="EMBL" id="KAF4031505.1"/>
    </source>
</evidence>
<protein>
    <submittedName>
        <fullName evidence="2">Transposase</fullName>
    </submittedName>
</protein>
<evidence type="ECO:0000259" key="1">
    <source>
        <dbReference type="Pfam" id="PF01498"/>
    </source>
</evidence>
<keyword evidence="3" id="KW-1185">Reference proteome</keyword>
<accession>A0A833WF14</accession>
<dbReference type="Pfam" id="PF01498">
    <property type="entry name" value="HTH_Tnp_Tc3_2"/>
    <property type="match status" value="1"/>
</dbReference>
<dbReference type="InterPro" id="IPR002492">
    <property type="entry name" value="Transposase_Tc1-like"/>
</dbReference>
<proteinExistence type="predicted"/>
<dbReference type="AlphaFoldDB" id="A0A833WF14"/>
<organism evidence="2 3">
    <name type="scientific">Phytophthora infestans</name>
    <name type="common">Potato late blight agent</name>
    <name type="synonym">Botrytis infestans</name>
    <dbReference type="NCBI Taxonomy" id="4787"/>
    <lineage>
        <taxon>Eukaryota</taxon>
        <taxon>Sar</taxon>
        <taxon>Stramenopiles</taxon>
        <taxon>Oomycota</taxon>
        <taxon>Peronosporomycetes</taxon>
        <taxon>Peronosporales</taxon>
        <taxon>Peronosporaceae</taxon>
        <taxon>Phytophthora</taxon>
    </lineage>
</organism>
<reference evidence="2" key="1">
    <citation type="submission" date="2020-04" db="EMBL/GenBank/DDBJ databases">
        <title>Hybrid Assembly of Korean Phytophthora infestans isolates.</title>
        <authorList>
            <person name="Prokchorchik M."/>
            <person name="Lee Y."/>
            <person name="Seo J."/>
            <person name="Cho J.-H."/>
            <person name="Park Y.-E."/>
            <person name="Jang D.-C."/>
            <person name="Im J.-S."/>
            <person name="Choi J.-G."/>
            <person name="Park H.-J."/>
            <person name="Lee G.-B."/>
            <person name="Lee Y.-G."/>
            <person name="Hong S.-Y."/>
            <person name="Cho K."/>
            <person name="Sohn K.H."/>
        </authorList>
    </citation>
    <scope>NUCLEOTIDE SEQUENCE</scope>
    <source>
        <strain evidence="2">KR_1_A1</strain>
    </source>
</reference>
<dbReference type="Proteomes" id="UP000602510">
    <property type="component" value="Unassembled WGS sequence"/>
</dbReference>
<evidence type="ECO:0000313" key="3">
    <source>
        <dbReference type="Proteomes" id="UP000602510"/>
    </source>
</evidence>
<comment type="caution">
    <text evidence="2">The sequence shown here is derived from an EMBL/GenBank/DDBJ whole genome shotgun (WGS) entry which is preliminary data.</text>
</comment>
<dbReference type="SUPFAM" id="SSF46689">
    <property type="entry name" value="Homeodomain-like"/>
    <property type="match status" value="1"/>
</dbReference>
<dbReference type="InterPro" id="IPR036388">
    <property type="entry name" value="WH-like_DNA-bd_sf"/>
</dbReference>
<dbReference type="GO" id="GO:0006313">
    <property type="term" value="P:DNA transposition"/>
    <property type="evidence" value="ECO:0007669"/>
    <property type="project" value="InterPro"/>
</dbReference>
<sequence>MTKDTSQEGGRERTSLSFFPAPTYMGPIRKEYFYDLRCRVVQKWRAKVSTRTISKELLIPPWSIRTIIDFYKANGHCKPAPRPGRTPLTDARQDRRIVRTVEANRFVSASVVAAQVTSDVGVKVSPEVVRARVRAAGLHGRSAREKSYMSPKHRRQRLRYEVSGLAGREVGDGTVLGRSVG</sequence>
<gene>
    <name evidence="2" type="ORF">GN244_ATG16640</name>
</gene>
<dbReference type="GO" id="GO:0003677">
    <property type="term" value="F:DNA binding"/>
    <property type="evidence" value="ECO:0007669"/>
    <property type="project" value="InterPro"/>
</dbReference>
<dbReference type="GO" id="GO:0015074">
    <property type="term" value="P:DNA integration"/>
    <property type="evidence" value="ECO:0007669"/>
    <property type="project" value="InterPro"/>
</dbReference>
<dbReference type="InterPro" id="IPR009057">
    <property type="entry name" value="Homeodomain-like_sf"/>
</dbReference>
<dbReference type="EMBL" id="WSZM01000573">
    <property type="protein sequence ID" value="KAF4031505.1"/>
    <property type="molecule type" value="Genomic_DNA"/>
</dbReference>